<evidence type="ECO:0000313" key="4">
    <source>
        <dbReference type="Proteomes" id="UP001595847"/>
    </source>
</evidence>
<feature type="domain" description="NACHT N-terminal Helical" evidence="2">
    <location>
        <begin position="3"/>
        <end position="210"/>
    </location>
</feature>
<feature type="compositionally biased region" description="Basic and acidic residues" evidence="1">
    <location>
        <begin position="1090"/>
        <end position="1106"/>
    </location>
</feature>
<feature type="region of interest" description="Disordered" evidence="1">
    <location>
        <begin position="1059"/>
        <end position="1147"/>
    </location>
</feature>
<keyword evidence="4" id="KW-1185">Reference proteome</keyword>
<evidence type="ECO:0000313" key="3">
    <source>
        <dbReference type="EMBL" id="MFC3996475.1"/>
    </source>
</evidence>
<name>A0ABV8FK02_9ACTN</name>
<dbReference type="InterPro" id="IPR054567">
    <property type="entry name" value="NNH7"/>
</dbReference>
<dbReference type="Gene3D" id="3.40.50.300">
    <property type="entry name" value="P-loop containing nucleotide triphosphate hydrolases"/>
    <property type="match status" value="1"/>
</dbReference>
<comment type="caution">
    <text evidence="3">The sequence shown here is derived from an EMBL/GenBank/DDBJ whole genome shotgun (WGS) entry which is preliminary data.</text>
</comment>
<dbReference type="Pfam" id="PF22738">
    <property type="entry name" value="NNH7"/>
    <property type="match status" value="1"/>
</dbReference>
<gene>
    <name evidence="3" type="ORF">ACFOVU_11140</name>
</gene>
<feature type="compositionally biased region" description="Low complexity" evidence="1">
    <location>
        <begin position="1138"/>
        <end position="1147"/>
    </location>
</feature>
<organism evidence="3 4">
    <name type="scientific">Nocardiopsis sediminis</name>
    <dbReference type="NCBI Taxonomy" id="1778267"/>
    <lineage>
        <taxon>Bacteria</taxon>
        <taxon>Bacillati</taxon>
        <taxon>Actinomycetota</taxon>
        <taxon>Actinomycetes</taxon>
        <taxon>Streptosporangiales</taxon>
        <taxon>Nocardiopsidaceae</taxon>
        <taxon>Nocardiopsis</taxon>
    </lineage>
</organism>
<sequence>MAKPPTYADALKILGKDDSTLLDLAEKLVDGGLGALGVPDLFGIRTELVSKGREALTKLRERISGVSRWDRTQRIDAAHHVLIVTAYIEATTEFLENKETRNLLIADGVDPDELHAALIVEAPTLQVHTALVGSPTHFHGDPFFLAYGRPGKMFFRIPDLPLSFLGRGPVGIEWDQINRTLSDIARRRYEESYLRLAAEVPEFGVWADFHLHGETQARLDTVSAGLDRLNLLLENVSTGRPIERRRRELAATYTSVLSRPLLRSTDAPTSFTLPTLEHAYLAPRGTVTTAAPGARPSEDAWWAELPTTDDLQPVLAYLLTRIEATEAPLVILGHPGAGKSKLTEMLAARLPKSDFVPLRIELRTVPPNAPIHTQIDEGLAATLHTRTSWRELVESADGAIPLVILDGFDELLQATGVNRSDYLEQVQRFQEQQRAMGEPVIVIVTSRTVVADRMRFSVGTPIIRLEPFSEAQIGQMIDIWNEANATSLAAAGLTPPTLASVLPYRELAEQPLLLLMLLIYDADGNALQASGTRFSRAELYEELLTMFARREVNKHAANLPDRDRERRISEELNRLEIVAMAMFARGRQTVTAAELGSDLAVLLPDAAIHPGDTAGLHGAVSDADQVLGRFFFVHESRAQVQAGTASVYEFLHATFGEYLVARMITSALDDLAEDRRRSARRRYSAHLDDGLFYALTSFAALGGRSAVVEFAGDLLSQRLDGRPEDRAEFLELLIELFRDAPFPPANRSFADYAPQRLPITQRQGAYMANVAVLLTLVAEDGIDLAELFPDAEEPWQEWRALAGLWRALPDSQWHGTLDSVRIRHIGFTHGDRSQTVLEREAGEPVNVGECIGFELRSSGDDRLDVENPYAVTIEFGSVTSKLLRSVALRANGTAARMTLMLLPYLRHASVDLGTWYAMDRRDSLNGTPRLWAEAHDLLVLRLAPIGDARDPLNSGNGEERLSRFERLLSTRFLGRLELLVLRQAAEDLDLSIGTRYHADLLTVVLDYLNRVGEIVAGRPLSRGRIEPVLDRLRTHLGTPGPPDLPFLHDKLNRLMDEHAQARKGTQPSLPSEDDVDPTHDDTRIIWNGRGQREAHAEARRDDHPEPLPDPYGPVQIQRSAGWSPRRPKHRQSGGGGNDQNSGPAGSA</sequence>
<accession>A0ABV8FK02</accession>
<dbReference type="Proteomes" id="UP001595847">
    <property type="component" value="Unassembled WGS sequence"/>
</dbReference>
<dbReference type="EMBL" id="JBHSBH010000007">
    <property type="protein sequence ID" value="MFC3996475.1"/>
    <property type="molecule type" value="Genomic_DNA"/>
</dbReference>
<reference evidence="4" key="1">
    <citation type="journal article" date="2019" name="Int. J. Syst. Evol. Microbiol.">
        <title>The Global Catalogue of Microorganisms (GCM) 10K type strain sequencing project: providing services to taxonomists for standard genome sequencing and annotation.</title>
        <authorList>
            <consortium name="The Broad Institute Genomics Platform"/>
            <consortium name="The Broad Institute Genome Sequencing Center for Infectious Disease"/>
            <person name="Wu L."/>
            <person name="Ma J."/>
        </authorList>
    </citation>
    <scope>NUCLEOTIDE SEQUENCE [LARGE SCALE GENOMIC DNA]</scope>
    <source>
        <strain evidence="4">TBRC 1826</strain>
    </source>
</reference>
<protein>
    <submittedName>
        <fullName evidence="3">NACHT domain-containing protein</fullName>
    </submittedName>
</protein>
<dbReference type="RefSeq" id="WP_378532550.1">
    <property type="nucleotide sequence ID" value="NZ_JBHSBH010000007.1"/>
</dbReference>
<dbReference type="InterPro" id="IPR027417">
    <property type="entry name" value="P-loop_NTPase"/>
</dbReference>
<evidence type="ECO:0000259" key="2">
    <source>
        <dbReference type="Pfam" id="PF22738"/>
    </source>
</evidence>
<proteinExistence type="predicted"/>
<dbReference type="SUPFAM" id="SSF52540">
    <property type="entry name" value="P-loop containing nucleoside triphosphate hydrolases"/>
    <property type="match status" value="1"/>
</dbReference>
<evidence type="ECO:0000256" key="1">
    <source>
        <dbReference type="SAM" id="MobiDB-lite"/>
    </source>
</evidence>